<reference evidence="3" key="1">
    <citation type="submission" date="2020-05" db="UniProtKB">
        <authorList>
            <consortium name="EnsemblMetazoa"/>
        </authorList>
    </citation>
    <scope>IDENTIFICATION</scope>
    <source>
        <strain evidence="3">Aabys</strain>
    </source>
</reference>
<feature type="signal peptide" evidence="1">
    <location>
        <begin position="1"/>
        <end position="20"/>
    </location>
</feature>
<accession>A0A1I8N217</accession>
<dbReference type="AlphaFoldDB" id="A0A1I8N217"/>
<keyword evidence="1" id="KW-0732">Signal</keyword>
<protein>
    <recommendedName>
        <fullName evidence="2">Protein TsetseEP domain-containing protein</fullName>
    </recommendedName>
</protein>
<evidence type="ECO:0000313" key="3">
    <source>
        <dbReference type="EnsemblMetazoa" id="MDOA010719-PA"/>
    </source>
</evidence>
<proteinExistence type="predicted"/>
<feature type="chain" id="PRO_5044561128" description="Protein TsetseEP domain-containing protein" evidence="1">
    <location>
        <begin position="21"/>
        <end position="191"/>
    </location>
</feature>
<dbReference type="KEGG" id="mde:101891738"/>
<dbReference type="RefSeq" id="XP_005175848.2">
    <property type="nucleotide sequence ID" value="XM_005175791.4"/>
</dbReference>
<sequence>MNCNIILIAFASLCCAVTKAKTNSLFSSSSDSLANHEEYLKCFNNYVKNINAISATYNSDLSKCTETSQQNEIAAEVAATEPKDDLTNKVNIFCTVLEQCQQPSLTIENSLQCYITEGLNGANVLLDILTTANQQLMEFEEILRQLIGQKIDCAQQASDKYMQNVAMAYLELNNCFLQKSGVPTIPPFLGF</sequence>
<organism evidence="3">
    <name type="scientific">Musca domestica</name>
    <name type="common">House fly</name>
    <dbReference type="NCBI Taxonomy" id="7370"/>
    <lineage>
        <taxon>Eukaryota</taxon>
        <taxon>Metazoa</taxon>
        <taxon>Ecdysozoa</taxon>
        <taxon>Arthropoda</taxon>
        <taxon>Hexapoda</taxon>
        <taxon>Insecta</taxon>
        <taxon>Pterygota</taxon>
        <taxon>Neoptera</taxon>
        <taxon>Endopterygota</taxon>
        <taxon>Diptera</taxon>
        <taxon>Brachycera</taxon>
        <taxon>Muscomorpha</taxon>
        <taxon>Muscoidea</taxon>
        <taxon>Muscidae</taxon>
        <taxon>Musca</taxon>
    </lineage>
</organism>
<dbReference type="VEuPathDB" id="VectorBase:MDOA010719"/>
<evidence type="ECO:0000256" key="1">
    <source>
        <dbReference type="SAM" id="SignalP"/>
    </source>
</evidence>
<dbReference type="InterPro" id="IPR007931">
    <property type="entry name" value="TsetseEP"/>
</dbReference>
<feature type="domain" description="Protein TsetseEP" evidence="2">
    <location>
        <begin position="41"/>
        <end position="157"/>
    </location>
</feature>
<evidence type="ECO:0000259" key="2">
    <source>
        <dbReference type="Pfam" id="PF05267"/>
    </source>
</evidence>
<dbReference type="Pfam" id="PF05267">
    <property type="entry name" value="DUF725"/>
    <property type="match status" value="1"/>
</dbReference>
<dbReference type="EnsemblMetazoa" id="MDOA010719-RA">
    <property type="protein sequence ID" value="MDOA010719-PA"/>
    <property type="gene ID" value="MDOA010719"/>
</dbReference>
<name>A0A1I8N217_MUSDO</name>
<dbReference type="VEuPathDB" id="VectorBase:MDOMA2_019786"/>
<gene>
    <name evidence="3" type="primary">101891738</name>
</gene>